<sequence>MAAEIELRPALSFKSSIEPLHWAGGSTTVGGSSTVSLPSDVHYQQHYRHDAERGIEHTDTTSILDHNIIPDPITPSESTEWVTGHRLRTLGAACLLANLMMAIDGSILAAAIPRITTDFGSIDYIGWYGSVYLLTEMALQPLFGRLYRYFERKTTYLVSLLIFEGGSVLCAAAPNSTALILGRALAGVGAAGILMGSITIFGQTIPLRQRSLGLSLIEGITSVAGMLGSTLGGVITDSSLTWRFCFWINLPLGFIAALLVMIVLDRKRPPGASLPFMQKLQGLDILGSLILSASLVCLFLALEWGGVSRSWSDPLVWGCIVGFGLFAIGFCAFQWYKEDDPRLTCRNTSAVVPLRIFKQRTVALCCVFSLMYGFAIYTDFYMLPIWFQGVMGTSAAISGVNCLAFSLASVISTLFTGFATTQFGYPVPFMWAGSALYAIGSGFLYTLVPSTPAARYLGYQVIAGLGMGLAVQVTFVAVQIVTTVDDMPVACGMEVFFKQLGGTVGVNVAQNLFVAKLTEDLNKVAPELAAQGVDVRSGIADLSGMADLLPLSQRGAFRDGVNSAVMRAFLVPVIVAAVAALASWSMEWLHIKDDRPKAVKRGTTAPRDLCCHIRGDVIRQQLDSMIPGATASGTSCF</sequence>
<feature type="transmembrane region" description="Helical" evidence="5">
    <location>
        <begin position="362"/>
        <end position="383"/>
    </location>
</feature>
<feature type="transmembrane region" description="Helical" evidence="5">
    <location>
        <begin position="180"/>
        <end position="201"/>
    </location>
</feature>
<dbReference type="Pfam" id="PF07690">
    <property type="entry name" value="MFS_1"/>
    <property type="match status" value="1"/>
</dbReference>
<keyword evidence="2 5" id="KW-0812">Transmembrane</keyword>
<dbReference type="PANTHER" id="PTHR23501:SF199">
    <property type="entry name" value="MFS EFFLUX TRANSPORTER INPD-RELATED"/>
    <property type="match status" value="1"/>
</dbReference>
<feature type="transmembrane region" description="Helical" evidence="5">
    <location>
        <begin position="213"/>
        <end position="235"/>
    </location>
</feature>
<keyword evidence="3 5" id="KW-1133">Transmembrane helix</keyword>
<comment type="subcellular location">
    <subcellularLocation>
        <location evidence="1">Membrane</location>
        <topology evidence="1">Multi-pass membrane protein</topology>
    </subcellularLocation>
</comment>
<name>A0A2T2ZY73_9PEZI</name>
<feature type="transmembrane region" description="Helical" evidence="5">
    <location>
        <begin position="314"/>
        <end position="336"/>
    </location>
</feature>
<dbReference type="InterPro" id="IPR036259">
    <property type="entry name" value="MFS_trans_sf"/>
</dbReference>
<dbReference type="AlphaFoldDB" id="A0A2T2ZY73"/>
<feature type="transmembrane region" description="Helical" evidence="5">
    <location>
        <begin position="285"/>
        <end position="302"/>
    </location>
</feature>
<dbReference type="SUPFAM" id="SSF103473">
    <property type="entry name" value="MFS general substrate transporter"/>
    <property type="match status" value="1"/>
</dbReference>
<accession>A0A2T2ZY73</accession>
<feature type="transmembrane region" description="Helical" evidence="5">
    <location>
        <begin position="124"/>
        <end position="143"/>
    </location>
</feature>
<protein>
    <submittedName>
        <fullName evidence="7">Major facilitator superfamily domain-containing protein</fullName>
    </submittedName>
</protein>
<reference evidence="7 8" key="1">
    <citation type="journal article" date="2018" name="Mycol. Prog.">
        <title>Coniella lustricola, a new species from submerged detritus.</title>
        <authorList>
            <person name="Raudabaugh D.B."/>
            <person name="Iturriaga T."/>
            <person name="Carver A."/>
            <person name="Mondo S."/>
            <person name="Pangilinan J."/>
            <person name="Lipzen A."/>
            <person name="He G."/>
            <person name="Amirebrahimi M."/>
            <person name="Grigoriev I.V."/>
            <person name="Miller A.N."/>
        </authorList>
    </citation>
    <scope>NUCLEOTIDE SEQUENCE [LARGE SCALE GENOMIC DNA]</scope>
    <source>
        <strain evidence="7 8">B22-T-1</strain>
    </source>
</reference>
<evidence type="ECO:0000256" key="1">
    <source>
        <dbReference type="ARBA" id="ARBA00004141"/>
    </source>
</evidence>
<dbReference type="PANTHER" id="PTHR23501">
    <property type="entry name" value="MAJOR FACILITATOR SUPERFAMILY"/>
    <property type="match status" value="1"/>
</dbReference>
<dbReference type="Gene3D" id="1.20.1250.20">
    <property type="entry name" value="MFS general substrate transporter like domains"/>
    <property type="match status" value="1"/>
</dbReference>
<dbReference type="GO" id="GO:0005886">
    <property type="term" value="C:plasma membrane"/>
    <property type="evidence" value="ECO:0007669"/>
    <property type="project" value="TreeGrafter"/>
</dbReference>
<evidence type="ECO:0000259" key="6">
    <source>
        <dbReference type="PROSITE" id="PS50850"/>
    </source>
</evidence>
<feature type="transmembrane region" description="Helical" evidence="5">
    <location>
        <begin position="90"/>
        <end position="112"/>
    </location>
</feature>
<feature type="transmembrane region" description="Helical" evidence="5">
    <location>
        <begin position="241"/>
        <end position="264"/>
    </location>
</feature>
<feature type="domain" description="Major facilitator superfamily (MFS) profile" evidence="6">
    <location>
        <begin position="90"/>
        <end position="591"/>
    </location>
</feature>
<dbReference type="GO" id="GO:0022857">
    <property type="term" value="F:transmembrane transporter activity"/>
    <property type="evidence" value="ECO:0007669"/>
    <property type="project" value="InterPro"/>
</dbReference>
<evidence type="ECO:0000256" key="3">
    <source>
        <dbReference type="ARBA" id="ARBA00022989"/>
    </source>
</evidence>
<dbReference type="InterPro" id="IPR011701">
    <property type="entry name" value="MFS"/>
</dbReference>
<dbReference type="EMBL" id="KZ678568">
    <property type="protein sequence ID" value="PSR79368.1"/>
    <property type="molecule type" value="Genomic_DNA"/>
</dbReference>
<organism evidence="7 8">
    <name type="scientific">Coniella lustricola</name>
    <dbReference type="NCBI Taxonomy" id="2025994"/>
    <lineage>
        <taxon>Eukaryota</taxon>
        <taxon>Fungi</taxon>
        <taxon>Dikarya</taxon>
        <taxon>Ascomycota</taxon>
        <taxon>Pezizomycotina</taxon>
        <taxon>Sordariomycetes</taxon>
        <taxon>Sordariomycetidae</taxon>
        <taxon>Diaporthales</taxon>
        <taxon>Schizoparmaceae</taxon>
        <taxon>Coniella</taxon>
    </lineage>
</organism>
<evidence type="ECO:0000313" key="7">
    <source>
        <dbReference type="EMBL" id="PSR79368.1"/>
    </source>
</evidence>
<dbReference type="InParanoid" id="A0A2T2ZY73"/>
<dbReference type="OrthoDB" id="10021397at2759"/>
<gene>
    <name evidence="7" type="ORF">BD289DRAFT_455860</name>
</gene>
<evidence type="ECO:0000256" key="4">
    <source>
        <dbReference type="ARBA" id="ARBA00023136"/>
    </source>
</evidence>
<dbReference type="PROSITE" id="PS50850">
    <property type="entry name" value="MFS"/>
    <property type="match status" value="1"/>
</dbReference>
<feature type="transmembrane region" description="Helical" evidence="5">
    <location>
        <begin position="155"/>
        <end position="174"/>
    </location>
</feature>
<dbReference type="Gene3D" id="1.20.1720.10">
    <property type="entry name" value="Multidrug resistance protein D"/>
    <property type="match status" value="1"/>
</dbReference>
<evidence type="ECO:0000256" key="2">
    <source>
        <dbReference type="ARBA" id="ARBA00022692"/>
    </source>
</evidence>
<dbReference type="InterPro" id="IPR020846">
    <property type="entry name" value="MFS_dom"/>
</dbReference>
<dbReference type="FunCoup" id="A0A2T2ZY73">
    <property type="interactions" value="56"/>
</dbReference>
<feature type="transmembrane region" description="Helical" evidence="5">
    <location>
        <begin position="395"/>
        <end position="415"/>
    </location>
</feature>
<feature type="transmembrane region" description="Helical" evidence="5">
    <location>
        <begin position="427"/>
        <end position="445"/>
    </location>
</feature>
<keyword evidence="8" id="KW-1185">Reference proteome</keyword>
<feature type="transmembrane region" description="Helical" evidence="5">
    <location>
        <begin position="564"/>
        <end position="586"/>
    </location>
</feature>
<evidence type="ECO:0000313" key="8">
    <source>
        <dbReference type="Proteomes" id="UP000241462"/>
    </source>
</evidence>
<dbReference type="Proteomes" id="UP000241462">
    <property type="component" value="Unassembled WGS sequence"/>
</dbReference>
<proteinExistence type="predicted"/>
<dbReference type="CDD" id="cd17502">
    <property type="entry name" value="MFS_Azr1_MDR_like"/>
    <property type="match status" value="1"/>
</dbReference>
<keyword evidence="4 5" id="KW-0472">Membrane</keyword>
<evidence type="ECO:0000256" key="5">
    <source>
        <dbReference type="SAM" id="Phobius"/>
    </source>
</evidence>
<feature type="transmembrane region" description="Helical" evidence="5">
    <location>
        <begin position="457"/>
        <end position="478"/>
    </location>
</feature>